<keyword evidence="4 12" id="KW-0347">Helicase</keyword>
<dbReference type="Gene3D" id="1.10.10.160">
    <property type="match status" value="1"/>
</dbReference>
<dbReference type="InterPro" id="IPR013986">
    <property type="entry name" value="DExx_box_DNA_helicase_dom_sf"/>
</dbReference>
<dbReference type="GO" id="GO:0016887">
    <property type="term" value="F:ATP hydrolysis activity"/>
    <property type="evidence" value="ECO:0007669"/>
    <property type="project" value="RHEA"/>
</dbReference>
<dbReference type="GO" id="GO:0005524">
    <property type="term" value="F:ATP binding"/>
    <property type="evidence" value="ECO:0007669"/>
    <property type="project" value="UniProtKB-UniRule"/>
</dbReference>
<geneLocation type="plasmid" evidence="14 15">
    <name>pB</name>
</geneLocation>
<evidence type="ECO:0000256" key="9">
    <source>
        <dbReference type="ARBA" id="ARBA00034808"/>
    </source>
</evidence>
<dbReference type="EC" id="5.6.2.4" evidence="9"/>
<dbReference type="GO" id="GO:0000725">
    <property type="term" value="P:recombinational repair"/>
    <property type="evidence" value="ECO:0007669"/>
    <property type="project" value="TreeGrafter"/>
</dbReference>
<dbReference type="GO" id="GO:0043138">
    <property type="term" value="F:3'-5' DNA helicase activity"/>
    <property type="evidence" value="ECO:0007669"/>
    <property type="project" value="UniProtKB-EC"/>
</dbReference>
<evidence type="ECO:0000259" key="13">
    <source>
        <dbReference type="PROSITE" id="PS51198"/>
    </source>
</evidence>
<feature type="domain" description="UvrD-like helicase ATP-binding" evidence="13">
    <location>
        <begin position="1"/>
        <end position="279"/>
    </location>
</feature>
<dbReference type="KEGG" id="rec:RHECIAT_PB0000020"/>
<dbReference type="InterPro" id="IPR000212">
    <property type="entry name" value="DNA_helicase_UvrD/REP"/>
</dbReference>
<comment type="catalytic activity">
    <reaction evidence="11">
        <text>ATP + H2O = ADP + phosphate + H(+)</text>
        <dbReference type="Rhea" id="RHEA:13065"/>
        <dbReference type="ChEBI" id="CHEBI:15377"/>
        <dbReference type="ChEBI" id="CHEBI:15378"/>
        <dbReference type="ChEBI" id="CHEBI:30616"/>
        <dbReference type="ChEBI" id="CHEBI:43474"/>
        <dbReference type="ChEBI" id="CHEBI:456216"/>
        <dbReference type="EC" id="5.6.2.4"/>
    </reaction>
</comment>
<feature type="binding site" evidence="12">
    <location>
        <begin position="22"/>
        <end position="29"/>
    </location>
    <ligand>
        <name>ATP</name>
        <dbReference type="ChEBI" id="CHEBI:30616"/>
    </ligand>
</feature>
<evidence type="ECO:0000256" key="3">
    <source>
        <dbReference type="ARBA" id="ARBA00022801"/>
    </source>
</evidence>
<dbReference type="Proteomes" id="UP000008817">
    <property type="component" value="Plasmid pB"/>
</dbReference>
<dbReference type="InterPro" id="IPR014017">
    <property type="entry name" value="DNA_helicase_UvrD-like_C"/>
</dbReference>
<dbReference type="PANTHER" id="PTHR11070:SF2">
    <property type="entry name" value="ATP-DEPENDENT DNA HELICASE SRS2"/>
    <property type="match status" value="1"/>
</dbReference>
<evidence type="ECO:0000256" key="4">
    <source>
        <dbReference type="ARBA" id="ARBA00022806"/>
    </source>
</evidence>
<dbReference type="GO" id="GO:0003677">
    <property type="term" value="F:DNA binding"/>
    <property type="evidence" value="ECO:0007669"/>
    <property type="project" value="UniProtKB-KW"/>
</dbReference>
<dbReference type="Pfam" id="PF00580">
    <property type="entry name" value="UvrD-helicase"/>
    <property type="match status" value="1"/>
</dbReference>
<evidence type="ECO:0000256" key="1">
    <source>
        <dbReference type="ARBA" id="ARBA00009922"/>
    </source>
</evidence>
<keyword evidence="5 12" id="KW-0067">ATP-binding</keyword>
<evidence type="ECO:0000256" key="8">
    <source>
        <dbReference type="ARBA" id="ARBA00034617"/>
    </source>
</evidence>
<keyword evidence="14" id="KW-0614">Plasmid</keyword>
<sequence>MISLTEEQQSAVEVEKHLLLAACPGSGKTRVILAKLLGLADTVEKSPRFIGCITYTNAAVDEIESRLRVYGTNTSTEKCDVSTIHSFCLQHILRPYSWLVAELPPTFKVLTREIADFEQIVEAVEDHFGRATMARTFDDYESLRVDVHGEPAGDGFEHGIVTRDSAILYWEFVRARGFLDFAMILFYSLRILREHPFVARGIAARFEWLLVDEFQDTTDVQLAIFRELHRHLTTKFFMVGDHNQSIMSFAGARPDLAQEFATEIGAELDYSLTANFRSAPGVVNTAHTLIATNPRMHSEGKAKDFDAKVTYVHVSQPLNAITEHFLPMLQDEGIELGNAAVLAPWWTHLIPVARALREFDIPVFGPGARPYRRRRLLAGLAEQLGACAESEHFLGLPGVEKALFRLIGDITGATRFDVFSYAGRRTALALIYRARACATAHPGGKAWLYQIAAEIAEQLYTDGWVPAPPTALLEASADEMVRDMRANRVDLENLAISDMGLFANPEKALKLITMHNSKGREFDAVALISMNYGHLPHFSSTTQEQYDEARRLFYVGITRAKKVLLVASDFSDRRNRPCPFITEAGLMLGGSEDW</sequence>
<evidence type="ECO:0000256" key="6">
    <source>
        <dbReference type="ARBA" id="ARBA00023125"/>
    </source>
</evidence>
<reference evidence="14 15" key="1">
    <citation type="submission" date="2008-04" db="EMBL/GenBank/DDBJ databases">
        <title>Genome diversity and DNA divergence of Rhizobium etli.</title>
        <authorList>
            <person name="Gonzalez V."/>
            <person name="Acosta J.L."/>
            <person name="Santamaria R.I."/>
            <person name="Bustos P."/>
            <person name="Hernandez-Gonzalez I.L."/>
            <person name="Fernandez J.L."/>
            <person name="Diaz R."/>
            <person name="Flores M."/>
            <person name="Mora J."/>
            <person name="Palacios R."/>
            <person name="Davila G."/>
        </authorList>
    </citation>
    <scope>NUCLEOTIDE SEQUENCE [LARGE SCALE GENOMIC DNA]</scope>
    <source>
        <strain evidence="14 15">CIAT 652</strain>
        <plasmid evidence="15">Plasmid pB</plasmid>
    </source>
</reference>
<organism evidence="14 15">
    <name type="scientific">Rhizobium etli (strain CIAT 652)</name>
    <dbReference type="NCBI Taxonomy" id="491916"/>
    <lineage>
        <taxon>Bacteria</taxon>
        <taxon>Pseudomonadati</taxon>
        <taxon>Pseudomonadota</taxon>
        <taxon>Alphaproteobacteria</taxon>
        <taxon>Hyphomicrobiales</taxon>
        <taxon>Rhizobiaceae</taxon>
        <taxon>Rhizobium/Agrobacterium group</taxon>
        <taxon>Rhizobium</taxon>
    </lineage>
</organism>
<gene>
    <name evidence="14" type="ordered locus">RHECIAT_PB0000020</name>
</gene>
<evidence type="ECO:0000313" key="14">
    <source>
        <dbReference type="EMBL" id="ACE93745.1"/>
    </source>
</evidence>
<dbReference type="InterPro" id="IPR027417">
    <property type="entry name" value="P-loop_NTPase"/>
</dbReference>
<evidence type="ECO:0000256" key="2">
    <source>
        <dbReference type="ARBA" id="ARBA00022741"/>
    </source>
</evidence>
<dbReference type="CDD" id="cd17932">
    <property type="entry name" value="DEXQc_UvrD"/>
    <property type="match status" value="1"/>
</dbReference>
<protein>
    <recommendedName>
        <fullName evidence="9">DNA 3'-5' helicase</fullName>
        <ecNumber evidence="9">5.6.2.4</ecNumber>
    </recommendedName>
    <alternativeName>
        <fullName evidence="10">DNA 3'-5' helicase II</fullName>
    </alternativeName>
</protein>
<keyword evidence="7" id="KW-0413">Isomerase</keyword>
<evidence type="ECO:0000256" key="11">
    <source>
        <dbReference type="ARBA" id="ARBA00048988"/>
    </source>
</evidence>
<evidence type="ECO:0000256" key="10">
    <source>
        <dbReference type="ARBA" id="ARBA00034923"/>
    </source>
</evidence>
<name>B3Q239_RHIE6</name>
<comment type="catalytic activity">
    <reaction evidence="8">
        <text>Couples ATP hydrolysis with the unwinding of duplex DNA by translocating in the 3'-5' direction.</text>
        <dbReference type="EC" id="5.6.2.4"/>
    </reaction>
</comment>
<dbReference type="PROSITE" id="PS51198">
    <property type="entry name" value="UVRD_HELICASE_ATP_BIND"/>
    <property type="match status" value="1"/>
</dbReference>
<dbReference type="InterPro" id="IPR014016">
    <property type="entry name" value="UvrD-like_ATP-bd"/>
</dbReference>
<evidence type="ECO:0000256" key="7">
    <source>
        <dbReference type="ARBA" id="ARBA00023235"/>
    </source>
</evidence>
<keyword evidence="3 12" id="KW-0378">Hydrolase</keyword>
<dbReference type="PANTHER" id="PTHR11070">
    <property type="entry name" value="UVRD / RECB / PCRA DNA HELICASE FAMILY MEMBER"/>
    <property type="match status" value="1"/>
</dbReference>
<dbReference type="EMBL" id="CP001076">
    <property type="protein sequence ID" value="ACE93745.1"/>
    <property type="molecule type" value="Genomic_DNA"/>
</dbReference>
<proteinExistence type="inferred from homology"/>
<evidence type="ECO:0000256" key="12">
    <source>
        <dbReference type="PROSITE-ProRule" id="PRU00560"/>
    </source>
</evidence>
<dbReference type="AlphaFoldDB" id="B3Q239"/>
<dbReference type="HOGENOM" id="CLU_004585_6_5_5"/>
<dbReference type="SUPFAM" id="SSF52540">
    <property type="entry name" value="P-loop containing nucleoside triphosphate hydrolases"/>
    <property type="match status" value="1"/>
</dbReference>
<accession>B3Q239</accession>
<comment type="similarity">
    <text evidence="1">Belongs to the helicase family. UvrD subfamily.</text>
</comment>
<keyword evidence="6" id="KW-0238">DNA-binding</keyword>
<keyword evidence="2 12" id="KW-0547">Nucleotide-binding</keyword>
<dbReference type="Gene3D" id="3.40.50.300">
    <property type="entry name" value="P-loop containing nucleotide triphosphate hydrolases"/>
    <property type="match status" value="2"/>
</dbReference>
<evidence type="ECO:0000256" key="5">
    <source>
        <dbReference type="ARBA" id="ARBA00022840"/>
    </source>
</evidence>
<evidence type="ECO:0000313" key="15">
    <source>
        <dbReference type="Proteomes" id="UP000008817"/>
    </source>
</evidence>
<dbReference type="Pfam" id="PF13361">
    <property type="entry name" value="UvrD_C"/>
    <property type="match status" value="1"/>
</dbReference>